<keyword evidence="1" id="KW-0812">Transmembrane</keyword>
<protein>
    <submittedName>
        <fullName evidence="2">Uncharacterized protein</fullName>
    </submittedName>
</protein>
<reference evidence="2" key="1">
    <citation type="submission" date="2018-05" db="EMBL/GenBank/DDBJ databases">
        <authorList>
            <person name="Lanie J.A."/>
            <person name="Ng W.-L."/>
            <person name="Kazmierczak K.M."/>
            <person name="Andrzejewski T.M."/>
            <person name="Davidsen T.M."/>
            <person name="Wayne K.J."/>
            <person name="Tettelin H."/>
            <person name="Glass J.I."/>
            <person name="Rusch D."/>
            <person name="Podicherti R."/>
            <person name="Tsui H.-C.T."/>
            <person name="Winkler M.E."/>
        </authorList>
    </citation>
    <scope>NUCLEOTIDE SEQUENCE</scope>
</reference>
<organism evidence="2">
    <name type="scientific">marine metagenome</name>
    <dbReference type="NCBI Taxonomy" id="408172"/>
    <lineage>
        <taxon>unclassified sequences</taxon>
        <taxon>metagenomes</taxon>
        <taxon>ecological metagenomes</taxon>
    </lineage>
</organism>
<sequence length="132" mass="15366">MKIRRIKQIIIFILFGLVCSNLYFTYGIWENRPILKNIQFPENQTINLNPAPSTNTTITESADDDFEYEVIGYRASTGERSSVVLKKNNQEYVVQEGELLDNRYTLTNVEKDKVTFTFSGQIYELENRVGQR</sequence>
<proteinExistence type="predicted"/>
<dbReference type="EMBL" id="UINC01000882">
    <property type="protein sequence ID" value="SUZ62625.1"/>
    <property type="molecule type" value="Genomic_DNA"/>
</dbReference>
<evidence type="ECO:0000256" key="1">
    <source>
        <dbReference type="SAM" id="Phobius"/>
    </source>
</evidence>
<dbReference type="AlphaFoldDB" id="A0A381P6Q0"/>
<keyword evidence="1" id="KW-0472">Membrane</keyword>
<keyword evidence="1" id="KW-1133">Transmembrane helix</keyword>
<accession>A0A381P6Q0</accession>
<name>A0A381P6Q0_9ZZZZ</name>
<evidence type="ECO:0000313" key="2">
    <source>
        <dbReference type="EMBL" id="SUZ62625.1"/>
    </source>
</evidence>
<gene>
    <name evidence="2" type="ORF">METZ01_LOCUS15479</name>
</gene>
<feature type="transmembrane region" description="Helical" evidence="1">
    <location>
        <begin position="9"/>
        <end position="29"/>
    </location>
</feature>